<protein>
    <submittedName>
        <fullName evidence="8">Transporter</fullName>
    </submittedName>
</protein>
<evidence type="ECO:0000256" key="4">
    <source>
        <dbReference type="ARBA" id="ARBA00022989"/>
    </source>
</evidence>
<evidence type="ECO:0000256" key="5">
    <source>
        <dbReference type="ARBA" id="ARBA00023136"/>
    </source>
</evidence>
<dbReference type="Proteomes" id="UP000030528">
    <property type="component" value="Unassembled WGS sequence"/>
</dbReference>
<accession>A0A0A5GJM5</accession>
<feature type="domain" description="EamA" evidence="7">
    <location>
        <begin position="148"/>
        <end position="281"/>
    </location>
</feature>
<name>A0A0A5GJM5_9BACI</name>
<proteinExistence type="inferred from homology"/>
<feature type="transmembrane region" description="Helical" evidence="6">
    <location>
        <begin position="264"/>
        <end position="282"/>
    </location>
</feature>
<dbReference type="AlphaFoldDB" id="A0A0A5GJM5"/>
<evidence type="ECO:0000256" key="2">
    <source>
        <dbReference type="ARBA" id="ARBA00007362"/>
    </source>
</evidence>
<keyword evidence="5 6" id="KW-0472">Membrane</keyword>
<feature type="transmembrane region" description="Helical" evidence="6">
    <location>
        <begin position="239"/>
        <end position="258"/>
    </location>
</feature>
<evidence type="ECO:0000259" key="7">
    <source>
        <dbReference type="Pfam" id="PF00892"/>
    </source>
</evidence>
<dbReference type="RefSeq" id="WP_026799555.1">
    <property type="nucleotide sequence ID" value="NZ_AULI01000002.1"/>
</dbReference>
<feature type="transmembrane region" description="Helical" evidence="6">
    <location>
        <begin position="67"/>
        <end position="86"/>
    </location>
</feature>
<dbReference type="Pfam" id="PF00892">
    <property type="entry name" value="EamA"/>
    <property type="match status" value="2"/>
</dbReference>
<comment type="subcellular location">
    <subcellularLocation>
        <location evidence="1">Endomembrane system</location>
        <topology evidence="1">Multi-pass membrane protein</topology>
    </subcellularLocation>
</comment>
<evidence type="ECO:0000256" key="3">
    <source>
        <dbReference type="ARBA" id="ARBA00022692"/>
    </source>
</evidence>
<feature type="transmembrane region" description="Helical" evidence="6">
    <location>
        <begin position="177"/>
        <end position="198"/>
    </location>
</feature>
<gene>
    <name evidence="8" type="ORF">N781_18050</name>
</gene>
<evidence type="ECO:0000256" key="1">
    <source>
        <dbReference type="ARBA" id="ARBA00004127"/>
    </source>
</evidence>
<dbReference type="STRING" id="1385510.GCA_000425205_00787"/>
<evidence type="ECO:0000313" key="8">
    <source>
        <dbReference type="EMBL" id="KGX92199.1"/>
    </source>
</evidence>
<evidence type="ECO:0000313" key="9">
    <source>
        <dbReference type="Proteomes" id="UP000030528"/>
    </source>
</evidence>
<feature type="transmembrane region" description="Helical" evidence="6">
    <location>
        <begin position="204"/>
        <end position="227"/>
    </location>
</feature>
<feature type="transmembrane region" description="Helical" evidence="6">
    <location>
        <begin position="121"/>
        <end position="138"/>
    </location>
</feature>
<dbReference type="EMBL" id="AVPE01000007">
    <property type="protein sequence ID" value="KGX92199.1"/>
    <property type="molecule type" value="Genomic_DNA"/>
</dbReference>
<comment type="caution">
    <text evidence="8">The sequence shown here is derived from an EMBL/GenBank/DDBJ whole genome shotgun (WGS) entry which is preliminary data.</text>
</comment>
<dbReference type="InterPro" id="IPR050638">
    <property type="entry name" value="AA-Vitamin_Transporters"/>
</dbReference>
<dbReference type="OrthoDB" id="9787117at2"/>
<feature type="domain" description="EamA" evidence="7">
    <location>
        <begin position="5"/>
        <end position="137"/>
    </location>
</feature>
<dbReference type="eggNOG" id="COG0697">
    <property type="taxonomic scope" value="Bacteria"/>
</dbReference>
<dbReference type="Gene3D" id="1.10.3730.20">
    <property type="match status" value="1"/>
</dbReference>
<dbReference type="SUPFAM" id="SSF103481">
    <property type="entry name" value="Multidrug resistance efflux transporter EmrE"/>
    <property type="match status" value="2"/>
</dbReference>
<keyword evidence="9" id="KW-1185">Reference proteome</keyword>
<feature type="transmembrane region" description="Helical" evidence="6">
    <location>
        <begin position="92"/>
        <end position="114"/>
    </location>
</feature>
<feature type="transmembrane region" description="Helical" evidence="6">
    <location>
        <begin position="144"/>
        <end position="165"/>
    </location>
</feature>
<keyword evidence="4 6" id="KW-1133">Transmembrane helix</keyword>
<evidence type="ECO:0000256" key="6">
    <source>
        <dbReference type="SAM" id="Phobius"/>
    </source>
</evidence>
<organism evidence="8 9">
    <name type="scientific">Pontibacillus halophilus JSM 076056 = DSM 19796</name>
    <dbReference type="NCBI Taxonomy" id="1385510"/>
    <lineage>
        <taxon>Bacteria</taxon>
        <taxon>Bacillati</taxon>
        <taxon>Bacillota</taxon>
        <taxon>Bacilli</taxon>
        <taxon>Bacillales</taxon>
        <taxon>Bacillaceae</taxon>
        <taxon>Pontibacillus</taxon>
    </lineage>
</organism>
<feature type="transmembrane region" description="Helical" evidence="6">
    <location>
        <begin position="35"/>
        <end position="55"/>
    </location>
</feature>
<dbReference type="GO" id="GO:0016020">
    <property type="term" value="C:membrane"/>
    <property type="evidence" value="ECO:0007669"/>
    <property type="project" value="UniProtKB-SubCell"/>
</dbReference>
<reference evidence="8 9" key="1">
    <citation type="submission" date="2013-08" db="EMBL/GenBank/DDBJ databases">
        <authorList>
            <person name="Huang J."/>
            <person name="Wang G."/>
        </authorList>
    </citation>
    <scope>NUCLEOTIDE SEQUENCE [LARGE SCALE GENOMIC DNA]</scope>
    <source>
        <strain evidence="8 9">JSM 076056</strain>
    </source>
</reference>
<dbReference type="PANTHER" id="PTHR32322:SF2">
    <property type="entry name" value="EAMA DOMAIN-CONTAINING PROTEIN"/>
    <property type="match status" value="1"/>
</dbReference>
<sequence length="297" mass="32003">MNQKWAPFLVLIAAVLWGTTGTTQAMAPEHAHPIAIGATRLAVGGLFLLVLLLATRHFKLRSLPVKMTIFASLCMALYQPLFFSAVSITGVAVGTVVAIGSAPVFSGLTEWAFLKVRPTKTWWFSTALSITGCFMLFAHQTSTFVDPIGILMSLGAGLSFALYTLCSRQLVHTSSPLSVVAIVFTLSALWLSPLLFMYDLSWILSYRGIGVSLQLGIVTTGIAYFLFAKGLTRISPSTAVTLSLAEPLTATLFGVFLLGERLSGLSWTGIFMLIVGIGLLMLPKEVLAGRKIVRIEQ</sequence>
<dbReference type="InterPro" id="IPR000620">
    <property type="entry name" value="EamA_dom"/>
</dbReference>
<comment type="similarity">
    <text evidence="2">Belongs to the EamA transporter family.</text>
</comment>
<dbReference type="PANTHER" id="PTHR32322">
    <property type="entry name" value="INNER MEMBRANE TRANSPORTER"/>
    <property type="match status" value="1"/>
</dbReference>
<dbReference type="InterPro" id="IPR037185">
    <property type="entry name" value="EmrE-like"/>
</dbReference>
<keyword evidence="3 6" id="KW-0812">Transmembrane</keyword>